<gene>
    <name evidence="6" type="ordered locus">Haur_0647</name>
</gene>
<reference evidence="6 7" key="1">
    <citation type="journal article" date="2011" name="Stand. Genomic Sci.">
        <title>Complete genome sequence of the filamentous gliding predatory bacterium Herpetosiphon aurantiacus type strain (114-95(T)).</title>
        <authorList>
            <person name="Kiss H."/>
            <person name="Nett M."/>
            <person name="Domin N."/>
            <person name="Martin K."/>
            <person name="Maresca J.A."/>
            <person name="Copeland A."/>
            <person name="Lapidus A."/>
            <person name="Lucas S."/>
            <person name="Berry K.W."/>
            <person name="Glavina Del Rio T."/>
            <person name="Dalin E."/>
            <person name="Tice H."/>
            <person name="Pitluck S."/>
            <person name="Richardson P."/>
            <person name="Bruce D."/>
            <person name="Goodwin L."/>
            <person name="Han C."/>
            <person name="Detter J.C."/>
            <person name="Schmutz J."/>
            <person name="Brettin T."/>
            <person name="Land M."/>
            <person name="Hauser L."/>
            <person name="Kyrpides N.C."/>
            <person name="Ivanova N."/>
            <person name="Goker M."/>
            <person name="Woyke T."/>
            <person name="Klenk H.P."/>
            <person name="Bryant D.A."/>
        </authorList>
    </citation>
    <scope>NUCLEOTIDE SEQUENCE [LARGE SCALE GENOMIC DNA]</scope>
    <source>
        <strain evidence="7">ATCC 23779 / DSM 785 / 114-95</strain>
    </source>
</reference>
<keyword evidence="7" id="KW-1185">Reference proteome</keyword>
<name>A9AWP4_HERA2</name>
<organism evidence="6 7">
    <name type="scientific">Herpetosiphon aurantiacus (strain ATCC 23779 / DSM 785 / 114-95)</name>
    <dbReference type="NCBI Taxonomy" id="316274"/>
    <lineage>
        <taxon>Bacteria</taxon>
        <taxon>Bacillati</taxon>
        <taxon>Chloroflexota</taxon>
        <taxon>Chloroflexia</taxon>
        <taxon>Herpetosiphonales</taxon>
        <taxon>Herpetosiphonaceae</taxon>
        <taxon>Herpetosiphon</taxon>
    </lineage>
</organism>
<dbReference type="HOGENOM" id="CLU_670435_0_0_0"/>
<evidence type="ECO:0000256" key="3">
    <source>
        <dbReference type="ARBA" id="ARBA00022837"/>
    </source>
</evidence>
<keyword evidence="1 4" id="KW-0732">Signal</keyword>
<feature type="domain" description="Calx-beta" evidence="5">
    <location>
        <begin position="290"/>
        <end position="392"/>
    </location>
</feature>
<dbReference type="AlphaFoldDB" id="A9AWP4"/>
<evidence type="ECO:0000313" key="7">
    <source>
        <dbReference type="Proteomes" id="UP000000787"/>
    </source>
</evidence>
<feature type="signal peptide" evidence="4">
    <location>
        <begin position="1"/>
        <end position="23"/>
    </location>
</feature>
<sequence>MRSIRYAIILFAIVILLPQKMSAAVAVDPPYYTGTSYNDNSLSLTYQGTWENVLNTGTYPYLGGYHKGTVGSSVQFAFNGNTITYMYETGPAFGKAEVFIDNKLVEIINQNSLYSKSQVSQSWTLSAGNHTIDIKLANGASGYFNIDAFIVDILPTNIVTPSWLDNTTTILMYQGALSGINGATGAIQNTLLEMSSGRGWWVITPAQSFTYYYTQSPNYDKVVITVDGEEIGIIDQESQNQVHQKWINFDIDANGKKFHTIHVMTIPNSNNQILNTTNLDALTFNPALDTETALSIEQNTYTVREGNTLQVKIKLSTAVSYDVSVAYKTTSLSAVGCNINQCDSIDDYINTQGSVIFSAGQTEKVVSIPITTGDVTEGTEFFALNLYSPSNASINEQNRYTRISILNRPY</sequence>
<evidence type="ECO:0000259" key="5">
    <source>
        <dbReference type="Pfam" id="PF03160"/>
    </source>
</evidence>
<dbReference type="Gene3D" id="2.60.40.2030">
    <property type="match status" value="1"/>
</dbReference>
<evidence type="ECO:0000256" key="1">
    <source>
        <dbReference type="ARBA" id="ARBA00022729"/>
    </source>
</evidence>
<dbReference type="Pfam" id="PF03160">
    <property type="entry name" value="Calx-beta"/>
    <property type="match status" value="1"/>
</dbReference>
<protein>
    <submittedName>
        <fullName evidence="6">Na-Ca exchanger/integrin-beta4</fullName>
    </submittedName>
</protein>
<keyword evidence="2" id="KW-0677">Repeat</keyword>
<evidence type="ECO:0000256" key="4">
    <source>
        <dbReference type="SAM" id="SignalP"/>
    </source>
</evidence>
<evidence type="ECO:0000313" key="6">
    <source>
        <dbReference type="EMBL" id="ABX03295.1"/>
    </source>
</evidence>
<dbReference type="GO" id="GO:0016020">
    <property type="term" value="C:membrane"/>
    <property type="evidence" value="ECO:0007669"/>
    <property type="project" value="InterPro"/>
</dbReference>
<dbReference type="KEGG" id="hau:Haur_0647"/>
<dbReference type="GO" id="GO:0007229">
    <property type="term" value="P:integrin-mediated signaling pathway"/>
    <property type="evidence" value="ECO:0007669"/>
    <property type="project" value="UniProtKB-KW"/>
</dbReference>
<dbReference type="Proteomes" id="UP000000787">
    <property type="component" value="Chromosome"/>
</dbReference>
<feature type="chain" id="PRO_5002734385" evidence="4">
    <location>
        <begin position="24"/>
        <end position="410"/>
    </location>
</feature>
<proteinExistence type="predicted"/>
<evidence type="ECO:0000256" key="2">
    <source>
        <dbReference type="ARBA" id="ARBA00022737"/>
    </source>
</evidence>
<dbReference type="InterPro" id="IPR003644">
    <property type="entry name" value="Calx_beta"/>
</dbReference>
<dbReference type="InParanoid" id="A9AWP4"/>
<dbReference type="InterPro" id="IPR038081">
    <property type="entry name" value="CalX-like_sf"/>
</dbReference>
<dbReference type="SUPFAM" id="SSF141072">
    <property type="entry name" value="CalX-like"/>
    <property type="match status" value="1"/>
</dbReference>
<dbReference type="Gene3D" id="2.60.120.260">
    <property type="entry name" value="Galactose-binding domain-like"/>
    <property type="match status" value="1"/>
</dbReference>
<accession>A9AWP4</accession>
<dbReference type="BioCyc" id="HAUR316274:GHYA-658-MONOMER"/>
<dbReference type="EMBL" id="CP000875">
    <property type="protein sequence ID" value="ABX03295.1"/>
    <property type="molecule type" value="Genomic_DNA"/>
</dbReference>
<keyword evidence="3" id="KW-0106">Calcium</keyword>